<feature type="region of interest" description="Disordered" evidence="10">
    <location>
        <begin position="332"/>
        <end position="352"/>
    </location>
</feature>
<dbReference type="SUPFAM" id="SSF48150">
    <property type="entry name" value="DNA-glycosylase"/>
    <property type="match status" value="1"/>
</dbReference>
<reference evidence="12 13" key="1">
    <citation type="submission" date="2019-07" db="EMBL/GenBank/DDBJ databases">
        <authorList>
            <person name="Jastrzebski P J."/>
            <person name="Paukszto L."/>
            <person name="Jastrzebski P J."/>
        </authorList>
    </citation>
    <scope>NUCLEOTIDE SEQUENCE [LARGE SCALE GENOMIC DNA]</scope>
    <source>
        <strain evidence="12 13">WMS-il1</strain>
    </source>
</reference>
<dbReference type="GO" id="GO:0034039">
    <property type="term" value="F:8-oxo-7,8-dihydroguanine DNA N-glycosylase activity"/>
    <property type="evidence" value="ECO:0007669"/>
    <property type="project" value="TreeGrafter"/>
</dbReference>
<evidence type="ECO:0000259" key="11">
    <source>
        <dbReference type="SMART" id="SM00478"/>
    </source>
</evidence>
<comment type="similarity">
    <text evidence="1">Belongs to the type-1 OGG1 family.</text>
</comment>
<organism evidence="12 13">
    <name type="scientific">Hymenolepis diminuta</name>
    <name type="common">Rat tapeworm</name>
    <dbReference type="NCBI Taxonomy" id="6216"/>
    <lineage>
        <taxon>Eukaryota</taxon>
        <taxon>Metazoa</taxon>
        <taxon>Spiralia</taxon>
        <taxon>Lophotrochozoa</taxon>
        <taxon>Platyhelminthes</taxon>
        <taxon>Cestoda</taxon>
        <taxon>Eucestoda</taxon>
        <taxon>Cyclophyllidea</taxon>
        <taxon>Hymenolepididae</taxon>
        <taxon>Hymenolepis</taxon>
    </lineage>
</organism>
<evidence type="ECO:0000256" key="5">
    <source>
        <dbReference type="ARBA" id="ARBA00023204"/>
    </source>
</evidence>
<dbReference type="InterPro" id="IPR003265">
    <property type="entry name" value="HhH-GPD_domain"/>
</dbReference>
<dbReference type="Gene3D" id="3.30.310.40">
    <property type="match status" value="1"/>
</dbReference>
<evidence type="ECO:0000256" key="4">
    <source>
        <dbReference type="ARBA" id="ARBA00022801"/>
    </source>
</evidence>
<dbReference type="PANTHER" id="PTHR10242:SF2">
    <property type="entry name" value="N-GLYCOSYLASE_DNA LYASE"/>
    <property type="match status" value="1"/>
</dbReference>
<keyword evidence="3" id="KW-0227">DNA damage</keyword>
<name>A0A564YQ30_HYMDI</name>
<evidence type="ECO:0000256" key="6">
    <source>
        <dbReference type="ARBA" id="ARBA00023239"/>
    </source>
</evidence>
<dbReference type="Gene3D" id="1.10.1670.10">
    <property type="entry name" value="Helix-hairpin-Helix base-excision DNA repair enzymes (C-terminal)"/>
    <property type="match status" value="1"/>
</dbReference>
<keyword evidence="5" id="KW-0234">DNA repair</keyword>
<keyword evidence="4" id="KW-0378">Hydrolase</keyword>
<evidence type="ECO:0000256" key="7">
    <source>
        <dbReference type="ARBA" id="ARBA00023268"/>
    </source>
</evidence>
<dbReference type="InterPro" id="IPR011257">
    <property type="entry name" value="DNA_glycosylase"/>
</dbReference>
<evidence type="ECO:0000256" key="1">
    <source>
        <dbReference type="ARBA" id="ARBA00010679"/>
    </source>
</evidence>
<sequence length="381" mass="42790">LSARKLVNKSEWISTNIPPDTFNLSSTLNSGQAFRWIEISETKEFVGVIGERVWRLQQLAPDVPVSFYGKCATTQELENFRSNGQLPSPLVSYFRLDSHLDDFFHSWMDQDLLLRDFFLSSLSPEDRNRFKGLRLLNQDPRETIFAFITSANNNVSRISKLLMALSKRYGKELWSNGPTSICSFPPLEPLTHASIESELREIGFGYRSKFIPKVAKGLITAGGDEFLKNLRDASYEECKSFLLQLPGVGNKVADCICLSCLNKVEVVPVDIHILRAAALRGIYPPTSSSSLTDSAYRHISQRLSQLWHPYAGWAQVIVFSIHLHRQSVGAKQLKANSNKKTGKGDKVEKEQRVVNSITSPISLSADNSSIALSRPKRNKTK</sequence>
<dbReference type="InterPro" id="IPR012904">
    <property type="entry name" value="OGG_N"/>
</dbReference>
<dbReference type="GO" id="GO:0140078">
    <property type="term" value="F:class I DNA-(apurinic or apyrimidinic site) endonuclease activity"/>
    <property type="evidence" value="ECO:0007669"/>
    <property type="project" value="UniProtKB-EC"/>
</dbReference>
<accession>A0A564YQ30</accession>
<keyword evidence="6" id="KW-0456">Lyase</keyword>
<proteinExistence type="inferred from homology"/>
<keyword evidence="8" id="KW-0326">Glycosidase</keyword>
<evidence type="ECO:0000256" key="3">
    <source>
        <dbReference type="ARBA" id="ARBA00022763"/>
    </source>
</evidence>
<dbReference type="InterPro" id="IPR052054">
    <property type="entry name" value="Oxidative_DNA_repair_enzyme"/>
</dbReference>
<comment type="catalytic activity">
    <reaction evidence="9">
        <text>2'-deoxyribonucleotide-(2'-deoxyribose 5'-phosphate)-2'-deoxyribonucleotide-DNA = a 3'-end 2'-deoxyribonucleotide-(2,3-dehydro-2,3-deoxyribose 5'-phosphate)-DNA + a 5'-end 5'-phospho-2'-deoxyribonucleoside-DNA + H(+)</text>
        <dbReference type="Rhea" id="RHEA:66592"/>
        <dbReference type="Rhea" id="RHEA-COMP:13180"/>
        <dbReference type="Rhea" id="RHEA-COMP:16897"/>
        <dbReference type="Rhea" id="RHEA-COMP:17067"/>
        <dbReference type="ChEBI" id="CHEBI:15378"/>
        <dbReference type="ChEBI" id="CHEBI:136412"/>
        <dbReference type="ChEBI" id="CHEBI:157695"/>
        <dbReference type="ChEBI" id="CHEBI:167181"/>
        <dbReference type="EC" id="4.2.99.18"/>
    </reaction>
</comment>
<dbReference type="GO" id="GO:0006285">
    <property type="term" value="P:base-excision repair, AP site formation"/>
    <property type="evidence" value="ECO:0007669"/>
    <property type="project" value="TreeGrafter"/>
</dbReference>
<dbReference type="SUPFAM" id="SSF55945">
    <property type="entry name" value="TATA-box binding protein-like"/>
    <property type="match status" value="1"/>
</dbReference>
<gene>
    <name evidence="12" type="ORF">WMSIL1_LOCUS8918</name>
</gene>
<dbReference type="Pfam" id="PF00730">
    <property type="entry name" value="HhH-GPD"/>
    <property type="match status" value="1"/>
</dbReference>
<dbReference type="Pfam" id="PF07934">
    <property type="entry name" value="OGG_N"/>
    <property type="match status" value="1"/>
</dbReference>
<dbReference type="GO" id="GO:0006289">
    <property type="term" value="P:nucleotide-excision repair"/>
    <property type="evidence" value="ECO:0007669"/>
    <property type="project" value="InterPro"/>
</dbReference>
<evidence type="ECO:0000256" key="10">
    <source>
        <dbReference type="SAM" id="MobiDB-lite"/>
    </source>
</evidence>
<dbReference type="Gene3D" id="1.10.340.30">
    <property type="entry name" value="Hypothetical protein, domain 2"/>
    <property type="match status" value="1"/>
</dbReference>
<dbReference type="SMART" id="SM00478">
    <property type="entry name" value="ENDO3c"/>
    <property type="match status" value="1"/>
</dbReference>
<keyword evidence="7" id="KW-0511">Multifunctional enzyme</keyword>
<dbReference type="AlphaFoldDB" id="A0A564YQ30"/>
<dbReference type="CDD" id="cd00056">
    <property type="entry name" value="ENDO3c"/>
    <property type="match status" value="1"/>
</dbReference>
<feature type="compositionally biased region" description="Basic and acidic residues" evidence="10">
    <location>
        <begin position="342"/>
        <end position="352"/>
    </location>
</feature>
<dbReference type="PANTHER" id="PTHR10242">
    <property type="entry name" value="8-OXOGUANINE DNA GLYCOSYLASE"/>
    <property type="match status" value="1"/>
</dbReference>
<dbReference type="EC" id="4.2.99.18" evidence="2"/>
<dbReference type="EMBL" id="CABIJS010000333">
    <property type="protein sequence ID" value="VUZ49270.1"/>
    <property type="molecule type" value="Genomic_DNA"/>
</dbReference>
<keyword evidence="13" id="KW-1185">Reference proteome</keyword>
<evidence type="ECO:0000256" key="8">
    <source>
        <dbReference type="ARBA" id="ARBA00023295"/>
    </source>
</evidence>
<dbReference type="InterPro" id="IPR023170">
    <property type="entry name" value="HhH_base_excis_C"/>
</dbReference>
<evidence type="ECO:0000256" key="2">
    <source>
        <dbReference type="ARBA" id="ARBA00012720"/>
    </source>
</evidence>
<dbReference type="GO" id="GO:0003684">
    <property type="term" value="F:damaged DNA binding"/>
    <property type="evidence" value="ECO:0007669"/>
    <property type="project" value="InterPro"/>
</dbReference>
<feature type="domain" description="HhH-GPD" evidence="11">
    <location>
        <begin position="149"/>
        <end position="316"/>
    </location>
</feature>
<feature type="non-terminal residue" evidence="12">
    <location>
        <position position="1"/>
    </location>
</feature>
<evidence type="ECO:0000313" key="12">
    <source>
        <dbReference type="EMBL" id="VUZ49270.1"/>
    </source>
</evidence>
<dbReference type="Proteomes" id="UP000321570">
    <property type="component" value="Unassembled WGS sequence"/>
</dbReference>
<evidence type="ECO:0000313" key="13">
    <source>
        <dbReference type="Proteomes" id="UP000321570"/>
    </source>
</evidence>
<dbReference type="GO" id="GO:0005634">
    <property type="term" value="C:nucleus"/>
    <property type="evidence" value="ECO:0007669"/>
    <property type="project" value="TreeGrafter"/>
</dbReference>
<protein>
    <recommendedName>
        <fullName evidence="2">DNA-(apurinic or apyrimidinic site) lyase</fullName>
        <ecNumber evidence="2">4.2.99.18</ecNumber>
    </recommendedName>
</protein>
<evidence type="ECO:0000256" key="9">
    <source>
        <dbReference type="ARBA" id="ARBA00044632"/>
    </source>
</evidence>